<dbReference type="Pfam" id="PF00781">
    <property type="entry name" value="DAGK_cat"/>
    <property type="match status" value="1"/>
</dbReference>
<dbReference type="InterPro" id="IPR017438">
    <property type="entry name" value="ATP-NAD_kinase_N"/>
</dbReference>
<dbReference type="PANTHER" id="PTHR12358">
    <property type="entry name" value="SPHINGOSINE KINASE"/>
    <property type="match status" value="1"/>
</dbReference>
<dbReference type="GO" id="GO:0016020">
    <property type="term" value="C:membrane"/>
    <property type="evidence" value="ECO:0007669"/>
    <property type="project" value="TreeGrafter"/>
</dbReference>
<dbReference type="GeneID" id="37007365"/>
<dbReference type="EMBL" id="PKFO01000003">
    <property type="protein sequence ID" value="PVH20249.1"/>
    <property type="molecule type" value="Genomic_DNA"/>
</dbReference>
<dbReference type="GO" id="GO:0005737">
    <property type="term" value="C:cytoplasm"/>
    <property type="evidence" value="ECO:0007669"/>
    <property type="project" value="TreeGrafter"/>
</dbReference>
<dbReference type="STRING" id="45357.A0A2V1AQU1"/>
<dbReference type="GO" id="GO:0001727">
    <property type="term" value="F:lipid kinase activity"/>
    <property type="evidence" value="ECO:0007669"/>
    <property type="project" value="TreeGrafter"/>
</dbReference>
<organism evidence="2 3">
    <name type="scientific">Candidozyma haemuli</name>
    <dbReference type="NCBI Taxonomy" id="45357"/>
    <lineage>
        <taxon>Eukaryota</taxon>
        <taxon>Fungi</taxon>
        <taxon>Dikarya</taxon>
        <taxon>Ascomycota</taxon>
        <taxon>Saccharomycotina</taxon>
        <taxon>Pichiomycetes</taxon>
        <taxon>Metschnikowiaceae</taxon>
        <taxon>Candidozyma</taxon>
    </lineage>
</organism>
<dbReference type="PANTHER" id="PTHR12358:SF108">
    <property type="entry name" value="DAGKC DOMAIN-CONTAINING PROTEIN"/>
    <property type="match status" value="1"/>
</dbReference>
<feature type="domain" description="DAGKc" evidence="1">
    <location>
        <begin position="46"/>
        <end position="185"/>
    </location>
</feature>
<dbReference type="VEuPathDB" id="FungiDB:CXQ85_002034"/>
<evidence type="ECO:0000313" key="3">
    <source>
        <dbReference type="Proteomes" id="UP000244309"/>
    </source>
</evidence>
<dbReference type="InterPro" id="IPR001206">
    <property type="entry name" value="Diacylglycerol_kinase_cat_dom"/>
</dbReference>
<dbReference type="InterPro" id="IPR016064">
    <property type="entry name" value="NAD/diacylglycerol_kinase_sf"/>
</dbReference>
<dbReference type="Gene3D" id="3.40.50.10330">
    <property type="entry name" value="Probable inorganic polyphosphate/atp-NAD kinase, domain 1"/>
    <property type="match status" value="1"/>
</dbReference>
<dbReference type="GO" id="GO:0046512">
    <property type="term" value="P:sphingosine biosynthetic process"/>
    <property type="evidence" value="ECO:0007669"/>
    <property type="project" value="TreeGrafter"/>
</dbReference>
<name>A0A2V1AQU1_9ASCO</name>
<dbReference type="SUPFAM" id="SSF111331">
    <property type="entry name" value="NAD kinase/diacylglycerol kinase-like"/>
    <property type="match status" value="1"/>
</dbReference>
<dbReference type="Gene3D" id="2.60.200.40">
    <property type="match status" value="1"/>
</dbReference>
<protein>
    <recommendedName>
        <fullName evidence="1">DAGKc domain-containing protein</fullName>
    </recommendedName>
</protein>
<dbReference type="OrthoDB" id="3853857at2759"/>
<accession>A0A2V1AQU1</accession>
<dbReference type="InterPro" id="IPR050187">
    <property type="entry name" value="Lipid_Phosphate_FormReg"/>
</dbReference>
<evidence type="ECO:0000313" key="2">
    <source>
        <dbReference type="EMBL" id="PVH20249.1"/>
    </source>
</evidence>
<dbReference type="Proteomes" id="UP000244309">
    <property type="component" value="Unassembled WGS sequence"/>
</dbReference>
<gene>
    <name evidence="2" type="ORF">CXQ85_002034</name>
</gene>
<reference evidence="2 3" key="1">
    <citation type="submission" date="2017-12" db="EMBL/GenBank/DDBJ databases">
        <title>Genome Sequence of a Multidrug-Resistant Candida haemulonii Isolate from a Patient with Chronic Leg Ulcers in Israel.</title>
        <authorList>
            <person name="Chow N.A."/>
            <person name="Gade L."/>
            <person name="Batra D."/>
            <person name="Rowe L.A."/>
            <person name="Ben-Ami R."/>
            <person name="Loparev V.N."/>
            <person name="Litvintseva A.P."/>
        </authorList>
    </citation>
    <scope>NUCLEOTIDE SEQUENCE [LARGE SCALE GENOMIC DNA]</scope>
    <source>
        <strain evidence="2 3">B11899</strain>
    </source>
</reference>
<dbReference type="RefSeq" id="XP_025341189.1">
    <property type="nucleotide sequence ID" value="XM_025485724.1"/>
</dbReference>
<dbReference type="AlphaFoldDB" id="A0A2V1AQU1"/>
<comment type="caution">
    <text evidence="2">The sequence shown here is derived from an EMBL/GenBank/DDBJ whole genome shotgun (WGS) entry which is preliminary data.</text>
</comment>
<proteinExistence type="predicted"/>
<keyword evidence="3" id="KW-1185">Reference proteome</keyword>
<evidence type="ECO:0000259" key="1">
    <source>
        <dbReference type="PROSITE" id="PS50146"/>
    </source>
</evidence>
<sequence>MAPLFYETSSQLAVSAENNEGEWSVKIEKAENPEPAFVPVSKEDLAIVKSPLYVLDSVKAGKGQANGIYSKILRPVFDEVLQLKHKYIPTTSADSITEFAGSLKSDEKVTVAILGGDTSISEFVNGLAGNPNKGNIDLVVVPTGSGNALALSLGLNDLHTALQKLFTSKDTASEPLNIYSARLPEGTKNLFRGEEISPAPAQFYFLVVFSWAFHASLVADSDTEELRKHGNERFRIAAQNNLHRPQKYEGSVSVGSRKTDGPFSYLVITPVQNFEPGFRISPKGNVHDSSLYALSIGYEHEEELSGKYLFDIMLEAYDNGKHIENPKVTYQEVPEGKKVVIKGQNLIPQENRRFCVDGAIISLPEKEESTIEVKHEGNKVHDWHVRVFA</sequence>
<dbReference type="PROSITE" id="PS50146">
    <property type="entry name" value="DAGK"/>
    <property type="match status" value="1"/>
</dbReference>